<proteinExistence type="predicted"/>
<feature type="chain" id="PRO_5045212584" evidence="1">
    <location>
        <begin position="23"/>
        <end position="155"/>
    </location>
</feature>
<reference evidence="2" key="1">
    <citation type="submission" date="2022-03" db="EMBL/GenBank/DDBJ databases">
        <title>De novo assembled genomes of Belliella spp. (Cyclobacteriaceae) strains.</title>
        <authorList>
            <person name="Szabo A."/>
            <person name="Korponai K."/>
            <person name="Felfoldi T."/>
        </authorList>
    </citation>
    <scope>NUCLEOTIDE SEQUENCE</scope>
    <source>
        <strain evidence="2">DSM 111903</strain>
    </source>
</reference>
<dbReference type="RefSeq" id="WP_241414128.1">
    <property type="nucleotide sequence ID" value="NZ_JAKZGO010000019.1"/>
</dbReference>
<keyword evidence="1" id="KW-0732">Signal</keyword>
<dbReference type="PROSITE" id="PS51257">
    <property type="entry name" value="PROKAR_LIPOPROTEIN"/>
    <property type="match status" value="1"/>
</dbReference>
<gene>
    <name evidence="2" type="ORF">MM213_17165</name>
</gene>
<dbReference type="Proteomes" id="UP001165430">
    <property type="component" value="Unassembled WGS sequence"/>
</dbReference>
<name>A0ABS9VFL6_9BACT</name>
<feature type="signal peptide" evidence="1">
    <location>
        <begin position="1"/>
        <end position="22"/>
    </location>
</feature>
<organism evidence="2 3">
    <name type="scientific">Belliella alkalica</name>
    <dbReference type="NCBI Taxonomy" id="1730871"/>
    <lineage>
        <taxon>Bacteria</taxon>
        <taxon>Pseudomonadati</taxon>
        <taxon>Bacteroidota</taxon>
        <taxon>Cytophagia</taxon>
        <taxon>Cytophagales</taxon>
        <taxon>Cyclobacteriaceae</taxon>
        <taxon>Belliella</taxon>
    </lineage>
</organism>
<sequence>MKTIKYLIVLMTLCALTTSCFEVYEDRYLFTDSLVEFQNAVVSNNATGRSYPLINQRSVGVVNYQVNLIGGHLPESQTINYRIVESESNAIEGVHYNIDNEGTFIIPSDSSFGFLEVQRLAFERQGSTNYILVIELLGNNQVAPSNNHKTIGLSF</sequence>
<dbReference type="EMBL" id="JAKZGO010000019">
    <property type="protein sequence ID" value="MCH7415233.1"/>
    <property type="molecule type" value="Genomic_DNA"/>
</dbReference>
<protein>
    <submittedName>
        <fullName evidence="2">DUF4843 domain-containing protein</fullName>
    </submittedName>
</protein>
<evidence type="ECO:0000313" key="2">
    <source>
        <dbReference type="EMBL" id="MCH7415233.1"/>
    </source>
</evidence>
<evidence type="ECO:0000256" key="1">
    <source>
        <dbReference type="SAM" id="SignalP"/>
    </source>
</evidence>
<keyword evidence="3" id="KW-1185">Reference proteome</keyword>
<evidence type="ECO:0000313" key="3">
    <source>
        <dbReference type="Proteomes" id="UP001165430"/>
    </source>
</evidence>
<comment type="caution">
    <text evidence="2">The sequence shown here is derived from an EMBL/GenBank/DDBJ whole genome shotgun (WGS) entry which is preliminary data.</text>
</comment>
<accession>A0ABS9VFL6</accession>